<reference evidence="9" key="7">
    <citation type="submission" date="2022-05" db="EMBL/GenBank/DDBJ databases">
        <title>Megaplasmid of Vibrio parahaemolyticus.</title>
        <authorList>
            <person name="Strauch E."/>
            <person name="Borowiak M."/>
        </authorList>
    </citation>
    <scope>NUCLEOTIDE SEQUENCE</scope>
    <source>
        <strain evidence="9">16-VB00198</strain>
    </source>
</reference>
<dbReference type="EMBL" id="CP114194">
    <property type="protein sequence ID" value="WAT88827.1"/>
    <property type="molecule type" value="Genomic_DNA"/>
</dbReference>
<evidence type="ECO:0000313" key="8">
    <source>
        <dbReference type="EMBL" id="TXN16296.1"/>
    </source>
</evidence>
<evidence type="ECO:0000313" key="2">
    <source>
        <dbReference type="EMBL" id="HAS6679960.1"/>
    </source>
</evidence>
<dbReference type="EMBL" id="JACVHL010000013">
    <property type="protein sequence ID" value="MCC3806105.1"/>
    <property type="molecule type" value="Genomic_DNA"/>
</dbReference>
<evidence type="ECO:0000313" key="5">
    <source>
        <dbReference type="EMBL" id="NMU30620.1"/>
    </source>
</evidence>
<dbReference type="EMBL" id="CP034298">
    <property type="protein sequence ID" value="QHH09665.1"/>
    <property type="molecule type" value="Genomic_DNA"/>
</dbReference>
<feature type="transmembrane region" description="Helical" evidence="1">
    <location>
        <begin position="58"/>
        <end position="79"/>
    </location>
</feature>
<evidence type="ECO:0000313" key="9">
    <source>
        <dbReference type="EMBL" id="UYV27695.1"/>
    </source>
</evidence>
<accession>A0A072FJK4</accession>
<sequence length="110" mass="13342">MYNREHKYVYWREERKKGKWHYIMKSFFMICCALLVGKIIGLFIFGELHTFQDVTEQFPADFFIMMLVGFPISVVGWYHEESKFFRALKRKDKQLKMKREKAKQNNSSVS</sequence>
<dbReference type="Proteomes" id="UP000321504">
    <property type="component" value="Unassembled WGS sequence"/>
</dbReference>
<dbReference type="AlphaFoldDB" id="A0A072FJK4"/>
<organism evidence="5 14">
    <name type="scientific">Vibrio parahaemolyticus</name>
    <dbReference type="NCBI Taxonomy" id="670"/>
    <lineage>
        <taxon>Bacteria</taxon>
        <taxon>Pseudomonadati</taxon>
        <taxon>Pseudomonadota</taxon>
        <taxon>Gammaproteobacteria</taxon>
        <taxon>Vibrionales</taxon>
        <taxon>Vibrionaceae</taxon>
        <taxon>Vibrio</taxon>
    </lineage>
</organism>
<evidence type="ECO:0000313" key="13">
    <source>
        <dbReference type="Proteomes" id="UP000518904"/>
    </source>
</evidence>
<dbReference type="EMBL" id="CP097355">
    <property type="protein sequence ID" value="UYV27695.1"/>
    <property type="molecule type" value="Genomic_DNA"/>
</dbReference>
<reference evidence="8 11" key="3">
    <citation type="submission" date="2019-08" db="EMBL/GenBank/DDBJ databases">
        <title>Emerging of two pre-pandemic pathogenic O4:KUT lineages of Vibrio parahaemolyticus in coastal eastern China.</title>
        <authorList>
            <person name="Yu H."/>
        </authorList>
    </citation>
    <scope>NUCLEOTIDE SEQUENCE [LARGE SCALE GENOMIC DNA]</scope>
    <source>
        <strain evidence="8 11">HZ17-383</strain>
    </source>
</reference>
<dbReference type="Proteomes" id="UP000464718">
    <property type="component" value="Chromosome i"/>
</dbReference>
<dbReference type="EMBL" id="JABCLD010002583">
    <property type="protein sequence ID" value="NMU30620.1"/>
    <property type="molecule type" value="Genomic_DNA"/>
</dbReference>
<dbReference type="Proteomes" id="UP000555836">
    <property type="component" value="Unassembled WGS sequence"/>
</dbReference>
<dbReference type="Proteomes" id="UP001253193">
    <property type="component" value="Unassembled WGS sequence"/>
</dbReference>
<dbReference type="RefSeq" id="WP_005464576.1">
    <property type="nucleotide sequence ID" value="NZ_CABMHD010000004.1"/>
</dbReference>
<reference evidence="13 14" key="5">
    <citation type="submission" date="2020-04" db="EMBL/GenBank/DDBJ databases">
        <title>Whole-genome sequencing of Vibrio spp. from China reveals different genetic environments of blaCTX-M-14 among diverse lineages.</title>
        <authorList>
            <person name="Zheng Z."/>
            <person name="Ye L."/>
            <person name="Chen S."/>
        </authorList>
    </citation>
    <scope>NUCLEOTIDE SEQUENCE [LARGE SCALE GENOMIC DNA]</scope>
    <source>
        <strain evidence="6 13">Vb0551</strain>
        <strain evidence="5 14">Vb0574</strain>
    </source>
</reference>
<keyword evidence="1" id="KW-0472">Membrane</keyword>
<evidence type="ECO:0000313" key="12">
    <source>
        <dbReference type="Proteomes" id="UP000464718"/>
    </source>
</evidence>
<reference evidence="2" key="1">
    <citation type="journal article" date="2018" name="Genome Biol.">
        <title>SKESA: strategic k-mer extension for scrupulous assemblies.</title>
        <authorList>
            <person name="Souvorov A."/>
            <person name="Agarwala R."/>
            <person name="Lipman D.J."/>
        </authorList>
    </citation>
    <scope>NUCLEOTIDE SEQUENCE</scope>
    <source>
        <strain evidence="2">1930</strain>
    </source>
</reference>
<keyword evidence="1" id="KW-0812">Transmembrane</keyword>
<evidence type="ECO:0000313" key="3">
    <source>
        <dbReference type="EMBL" id="MCC3806105.1"/>
    </source>
</evidence>
<reference evidence="4" key="9">
    <citation type="submission" date="2023-06" db="EMBL/GenBank/DDBJ databases">
        <title>Genomic Diversity of Vibrio spp. and Metagenomic Analysis of Pathogens in Florida Gulf Coastal Waters Following Hurricane Ian.</title>
        <authorList>
            <person name="Brumfield K.D."/>
        </authorList>
    </citation>
    <scope>NUCLEOTIDE SEQUENCE</scope>
    <source>
        <strain evidence="4">WBS2B-138</strain>
    </source>
</reference>
<dbReference type="EMBL" id="JAUHGG010000011">
    <property type="protein sequence ID" value="MDS1823626.1"/>
    <property type="molecule type" value="Genomic_DNA"/>
</dbReference>
<dbReference type="Proteomes" id="UP000518904">
    <property type="component" value="Unassembled WGS sequence"/>
</dbReference>
<evidence type="ECO:0000313" key="4">
    <source>
        <dbReference type="EMBL" id="MDS1823626.1"/>
    </source>
</evidence>
<evidence type="ECO:0000313" key="14">
    <source>
        <dbReference type="Proteomes" id="UP000555836"/>
    </source>
</evidence>
<reference evidence="7 12" key="2">
    <citation type="submission" date="2018-12" db="EMBL/GenBank/DDBJ databases">
        <title>Genomic insights into the evolutionary origins and pathogenicity of five Vibrio parahaemolyticus strains isolated from the shrimp with acute hepatopancreatic necrosis disease (AHPND).</title>
        <authorList>
            <person name="Yang Q."/>
            <person name="Dong X."/>
            <person name="Xie G."/>
            <person name="Fu S."/>
            <person name="Zou P."/>
            <person name="Sun J."/>
            <person name="Wang Y."/>
            <person name="Huang J."/>
        </authorList>
    </citation>
    <scope>NUCLEOTIDE SEQUENCE [LARGE SCALE GENOMIC DNA]</scope>
    <source>
        <strain evidence="7 12">20160303005-1</strain>
    </source>
</reference>
<feature type="transmembrane region" description="Helical" evidence="1">
    <location>
        <begin position="20"/>
        <end position="46"/>
    </location>
</feature>
<evidence type="ECO:0000313" key="7">
    <source>
        <dbReference type="EMBL" id="QHH09665.1"/>
    </source>
</evidence>
<dbReference type="Proteomes" id="UP001156560">
    <property type="component" value="Chromosome 1"/>
</dbReference>
<gene>
    <name evidence="7" type="ORF">EHC69_09915</name>
    <name evidence="8" type="ORF">FVP01_10050</name>
    <name evidence="6" type="ORF">HKB16_25385</name>
    <name evidence="5" type="ORF">HKB21_33980</name>
    <name evidence="2" type="ORF">I7278_24580</name>
    <name evidence="3" type="ORF">IB292_13720</name>
    <name evidence="9" type="ORF">M5598_06950</name>
    <name evidence="10" type="ORF">O1Q84_08910</name>
    <name evidence="4" type="ORF">QX249_23570</name>
</gene>
<evidence type="ECO:0000313" key="10">
    <source>
        <dbReference type="EMBL" id="WAT88827.1"/>
    </source>
</evidence>
<evidence type="ECO:0000313" key="6">
    <source>
        <dbReference type="EMBL" id="NMU86185.1"/>
    </source>
</evidence>
<dbReference type="Proteomes" id="UP000726777">
    <property type="component" value="Unassembled WGS sequence"/>
</dbReference>
<keyword evidence="1" id="KW-1133">Transmembrane helix</keyword>
<evidence type="ECO:0000256" key="1">
    <source>
        <dbReference type="SAM" id="Phobius"/>
    </source>
</evidence>
<evidence type="ECO:0000313" key="11">
    <source>
        <dbReference type="Proteomes" id="UP000321504"/>
    </source>
</evidence>
<reference evidence="3" key="6">
    <citation type="submission" date="2020-09" db="EMBL/GenBank/DDBJ databases">
        <title>Genome sequence of Vibrio parahaemolyticus isolates.</title>
        <authorList>
            <person name="Hammerl J.A."/>
            <person name="Strauch E."/>
        </authorList>
    </citation>
    <scope>NUCLEOTIDE SEQUENCE</scope>
    <source>
        <strain evidence="3">17-VB00146</strain>
    </source>
</reference>
<protein>
    <submittedName>
        <fullName evidence="5">Uncharacterized protein</fullName>
    </submittedName>
</protein>
<name>A0A072FJK4_VIBPH</name>
<dbReference type="EMBL" id="DACQKT010000021">
    <property type="protein sequence ID" value="HAS6679960.1"/>
    <property type="molecule type" value="Genomic_DNA"/>
</dbReference>
<reference evidence="2" key="4">
    <citation type="submission" date="2019-12" db="EMBL/GenBank/DDBJ databases">
        <authorList>
            <consortium name="NCBI Pathogen Detection Project"/>
        </authorList>
    </citation>
    <scope>NUCLEOTIDE SEQUENCE</scope>
    <source>
        <strain evidence="2">1930</strain>
    </source>
</reference>
<dbReference type="EMBL" id="JABCLB010002390">
    <property type="protein sequence ID" value="NMU86185.1"/>
    <property type="molecule type" value="Genomic_DNA"/>
</dbReference>
<reference evidence="10" key="8">
    <citation type="submission" date="2022-12" db="EMBL/GenBank/DDBJ databases">
        <title>Vibrio parahaemolyticus become highly virulent by producing novel Tc toxins.</title>
        <authorList>
            <person name="Yang F."/>
            <person name="You Y."/>
            <person name="Lai Q."/>
            <person name="Xu L."/>
            <person name="Li F."/>
        </authorList>
    </citation>
    <scope>NUCLEOTIDE SEQUENCE</scope>
    <source>
        <strain evidence="10">Vp-HL-202005</strain>
    </source>
</reference>
<dbReference type="EMBL" id="VRMQ01000002">
    <property type="protein sequence ID" value="TXN16296.1"/>
    <property type="molecule type" value="Genomic_DNA"/>
</dbReference>
<dbReference type="Proteomes" id="UP000856022">
    <property type="component" value="Unassembled WGS sequence"/>
</dbReference>
<proteinExistence type="predicted"/>
<dbReference type="Proteomes" id="UP001163036">
    <property type="component" value="Chromosome 1"/>
</dbReference>